<organism evidence="2 3">
    <name type="scientific">Plasmodium gaboni</name>
    <dbReference type="NCBI Taxonomy" id="647221"/>
    <lineage>
        <taxon>Eukaryota</taxon>
        <taxon>Sar</taxon>
        <taxon>Alveolata</taxon>
        <taxon>Apicomplexa</taxon>
        <taxon>Aconoidasida</taxon>
        <taxon>Haemosporida</taxon>
        <taxon>Plasmodiidae</taxon>
        <taxon>Plasmodium</taxon>
        <taxon>Plasmodium (Laverania)</taxon>
    </lineage>
</organism>
<dbReference type="VEuPathDB" id="PlasmoDB:PGABG01_0208100"/>
<feature type="compositionally biased region" description="Low complexity" evidence="1">
    <location>
        <begin position="936"/>
        <end position="951"/>
    </location>
</feature>
<reference evidence="2 3" key="1">
    <citation type="journal article" date="2016" name="Nat. Commun.">
        <title>Genomes of cryptic chimpanzee Plasmodium species reveal key evolutionary events leading to human malaria.</title>
        <authorList>
            <person name="Sundararaman S.A."/>
            <person name="Plenderleith L.J."/>
            <person name="Liu W."/>
            <person name="Loy D.E."/>
            <person name="Learn G.H."/>
            <person name="Li Y."/>
            <person name="Shaw K.S."/>
            <person name="Ayouba A."/>
            <person name="Peeters M."/>
            <person name="Speede S."/>
            <person name="Shaw G.M."/>
            <person name="Bushman F.D."/>
            <person name="Brisson D."/>
            <person name="Rayner J.C."/>
            <person name="Sharp P.M."/>
            <person name="Hahn B.H."/>
        </authorList>
    </citation>
    <scope>NUCLEOTIDE SEQUENCE [LARGE SCALE GENOMIC DNA]</scope>
    <source>
        <strain evidence="2 3">SY75</strain>
    </source>
</reference>
<dbReference type="GeneID" id="29774388"/>
<dbReference type="VEuPathDB" id="PlasmoDB:PGSY75_0210500"/>
<evidence type="ECO:0000313" key="2">
    <source>
        <dbReference type="EMBL" id="KYO03538.1"/>
    </source>
</evidence>
<accession>A0A151LWI0</accession>
<dbReference type="Proteomes" id="UP000076004">
    <property type="component" value="Chromosome 2"/>
</dbReference>
<sequence length="1353" mass="163783">MKNKCVFLTKEINVFKYVTVKDQIRKYISRCNSFNNNCNNKFMRNLHFYHTYVPTFYSYLKKLEIKKKCHIYNENNNIVVYKRLISVHKTKKEYHLNTNDVLINIEEEKNDNNVDIKENNKMYRRNDKDHIYKKKNHVKINNNKILIQTNEEHKKSKIENMGNENSNVKEDEIYLHVVNNLCKKIYYLSKNKIKDENLWKHYLIQYYKENKNYDHIKIKNIFMLLLGITNSNKHIKDMIIVINEEEKINEKIKINNKKKNIQLIDIVYNHLDILSKKINQMTNNQLSIFLYILEKWNMIDNYKDIINEINFKILNKTSLKKVNIKCFLNVLYIYSKNYEQIENNNNNNNNNNMCKEQKCVITKDKIKIFINKLGKHKFRLEDILYLLSSMHKLKIKNKNILNNIIEYLNIENVIKDSNYFLIPSLLLSLANLNIYDQQLYLNFKNIIMENYYFYNSIHFTNLFYSFAKFKPDYVQELFEKIATHIMMNTNNFFTDNNEPTTKTHIILKGNEIEMNNTLKLNNHKNNDIIENIEKYPINNKIWNQKNNNTFNIFQITNIINSCLKCNYVNYDFFSYLLRQGILFMDNSEPLDNLINFLNCISKILKHFNVFKHKLYFHYEKKNKNQWEQKNWLVHNDLTCSGKNLENSRNKIANWKNKIESDNMYNNNSIYINNMMTSPISYYYDESSKGYCNLFQILYGYNSGYNLYTSYNSLSYVIKYNEQMFLKKVKDTKQSEVPYNFEIHLDNISDKILKIIEQNLHNENMKYIIHNLMISLSLCDIKYLNLYALCLFILKENYNYLSIDNLYLYLEILHRMKIYNYDIFHSIIEYINTHVHVLESQKKMKIFLLSYNIFQKINNPEDMKEMCDLFLSSNNKIEKENGNNDLMIGKCTHEKNLWKLPTDIQIKQNLINLDNFQKDLFSNSDNYNDNNNDKYNDNNNDNNNNNDMMTNHDNNRNINGGDKFFSYNENNIKKRKKYFNLKNEIMVFKKIEKTETLPCTLNIYDYLNFLLILIFYQCNNKIKECDEKINLNFLFSKDANIITIQNGMYGKNNKIDNPYESVKNKQYILDKYSEMLKENLFNIESSLIQLFSIIVNLLEKGEDDEELFVNQLMFILDFIKIINEKVYINVMKIIKKMRNYDENIKRKNNFTTYSNSKYFQLKKVDLEYINSSINNKKKNTYNDFFFNEYNINYRYQYQSVHKAIQLFSDNIIRYSYNKKINTHDKNNQYIIKDMKTFYKLDKFLISDILLILEKQNKEQVFYFLLFYPFELKQTIIHIKNNTFLFNYKYDENFLFNMEILFLYNFLKKKFSEKKCSFSIIDTTQFIDFSKNEYINEHTNQFYENLFNSTINEKI</sequence>
<proteinExistence type="predicted"/>
<protein>
    <submittedName>
        <fullName evidence="2">Uncharacterized protein</fullName>
    </submittedName>
</protein>
<evidence type="ECO:0000256" key="1">
    <source>
        <dbReference type="SAM" id="MobiDB-lite"/>
    </source>
</evidence>
<dbReference type="RefSeq" id="XP_018643762.1">
    <property type="nucleotide sequence ID" value="XM_018783772.1"/>
</dbReference>
<dbReference type="EMBL" id="LVLB01000003">
    <property type="protein sequence ID" value="KYO03538.1"/>
    <property type="molecule type" value="Genomic_DNA"/>
</dbReference>
<gene>
    <name evidence="2" type="ORF">PGSY75_0210500</name>
</gene>
<comment type="caution">
    <text evidence="2">The sequence shown here is derived from an EMBL/GenBank/DDBJ whole genome shotgun (WGS) entry which is preliminary data.</text>
</comment>
<feature type="region of interest" description="Disordered" evidence="1">
    <location>
        <begin position="925"/>
        <end position="954"/>
    </location>
</feature>
<name>A0A151LWI0_9APIC</name>
<dbReference type="KEGG" id="pgab:PGSY75_0210500"/>
<evidence type="ECO:0000313" key="3">
    <source>
        <dbReference type="Proteomes" id="UP000076004"/>
    </source>
</evidence>